<name>A0ABP1FFT3_9CHLO</name>
<dbReference type="InterPro" id="IPR058563">
    <property type="entry name" value="Trs120_TRAPPC9_N"/>
</dbReference>
<reference evidence="2 3" key="1">
    <citation type="submission" date="2024-06" db="EMBL/GenBank/DDBJ databases">
        <authorList>
            <person name="Kraege A."/>
            <person name="Thomma B."/>
        </authorList>
    </citation>
    <scope>NUCLEOTIDE SEQUENCE [LARGE SCALE GENOMIC DNA]</scope>
</reference>
<sequence length="1272" mass="137458">MQKDLMAPLYTHRKVLGVIGICHGPAVPDIKSAYESFGKSCRAFPDAMAHRCFFFEPTDSQVQEDKTDMPELMMFPPTETGGPEQLSSHAEVVMLDFATAMLSGLERWMLTAGPAMIDLNTFCDTSDKLMSSVSVLDEVQKRLYTDEEMTRKRRYGRLQKAMGDVSLLAGSPTDAIEHYTTAIDLSKACGDVVWTGAAISGVASAKVMEACVESGALRGGHNHANQDSMARNPAVARLQAEDASSVDSRGSSGFGGTDFWEALRQVKGLESEVRYQLTEARIVLRRRNVIPLMVEHDLAWVRLLIGLHATRARSEVNEIVSGVVEMGTGLQFTEDKLTTMMDAAQVMGMVGCLRKRVLLLWQAVQLSRNAERPNLSTLQIARKALELPDMLEEDGETQSIAPVGRSSSIASPQYWSSVRCGCIEGILATAIYTNQHSDVWEAASMLLREHYRELTHGRQHELQRTLEAAAKNMLEPERKRAGPGPPPLLCLLQPLPGPPHLQPHRMLLDVHGMHRMLTLAESGSAKSINPFIYNPFKPIKVKGGEQPMVPASEGSVCWVCGEVATVEVEIWNPTVIPIKVERMNLEVEWAGHPSVAPADHNPRTQAKWKPNPVAIYLPPETPATKVLLTGTPLAPGLFTITGCQVSTMGISWRQPWLPRSVFVGQMSAQQALATDQGGHAQERVSVVDPLPLVKARIEVPPTSVAPLLDQQVAPLPSTASEAAAAAQKALEANASIDPIKASALKGQVLSWWLVVSNAGKLPVTAAMVSIERQSSLGLMSAQRTLLAGGATAADVASMAHSAPYRPLLANVKAIVDERHLQSALPLLHSGRVKVPLMLHVAQVASYTGAENANLQVHLEYAAVIDASNETIGRKTTLPVQLQFLPSLEVTTVAFHEHHLLADVRACDTGSRTASLRRSSSLGALSKGPAASMERMGSSNLQNLESSSVVYTEAGVSRVCVMELEVVNSADVGLQVWLGRRVTPEHHSADWQAMVDSPRPWAPKAADTHLPLHAHCKLVAARQRVTVASIVDCAAMPFIEKLADRGHGAGSPLHNREAIAEELCKRFCLYWRHEDLHDAAIPVEVGALPLPREMLAQSLDIRASTLLCPPPLGAPLSISFQALHSAPGKSVVPYEVQEVLAPGSTIADTLQSTTALWGVHVPLGDALLVSAQVQNQRGETQSVAWSVSCQDSRFLLGDSSNAFDSLGAVAAGQTAGLEDMVDARGKASRKFAVTFLRPGLFCLSAQEVVMMSETASRPSSPGPVVYPLYVLVQ</sequence>
<protein>
    <submittedName>
        <fullName evidence="2">G471 protein</fullName>
    </submittedName>
</protein>
<dbReference type="Pfam" id="PF08626">
    <property type="entry name" value="TRAPPC9-Trs120"/>
    <property type="match status" value="2"/>
</dbReference>
<evidence type="ECO:0000313" key="2">
    <source>
        <dbReference type="EMBL" id="CAL5218754.1"/>
    </source>
</evidence>
<dbReference type="PANTHER" id="PTHR21512">
    <property type="entry name" value="TRAFFICKING PROTEIN PARTICLE COMPLEX SUBUNIT 9"/>
    <property type="match status" value="1"/>
</dbReference>
<comment type="caution">
    <text evidence="2">The sequence shown here is derived from an EMBL/GenBank/DDBJ whole genome shotgun (WGS) entry which is preliminary data.</text>
</comment>
<dbReference type="EMBL" id="CAXHTA020000001">
    <property type="protein sequence ID" value="CAL5218754.1"/>
    <property type="molecule type" value="Genomic_DNA"/>
</dbReference>
<dbReference type="Proteomes" id="UP001497392">
    <property type="component" value="Unassembled WGS sequence"/>
</dbReference>
<dbReference type="PANTHER" id="PTHR21512:SF5">
    <property type="entry name" value="TRAFFICKING PROTEIN PARTICLE COMPLEX SUBUNIT 9"/>
    <property type="match status" value="1"/>
</dbReference>
<evidence type="ECO:0000313" key="3">
    <source>
        <dbReference type="Proteomes" id="UP001497392"/>
    </source>
</evidence>
<keyword evidence="3" id="KW-1185">Reference proteome</keyword>
<proteinExistence type="predicted"/>
<gene>
    <name evidence="2" type="primary">g471</name>
    <name evidence="2" type="ORF">VP750_LOCUS413</name>
</gene>
<accession>A0ABP1FFT3</accession>
<evidence type="ECO:0000259" key="1">
    <source>
        <dbReference type="Pfam" id="PF08626"/>
    </source>
</evidence>
<feature type="domain" description="Trs120/TRAPPC9 N-terminal" evidence="1">
    <location>
        <begin position="143"/>
        <end position="209"/>
    </location>
</feature>
<feature type="domain" description="Trs120/TRAPPC9 N-terminal" evidence="1">
    <location>
        <begin position="7"/>
        <end position="107"/>
    </location>
</feature>
<organism evidence="2 3">
    <name type="scientific">Coccomyxa viridis</name>
    <dbReference type="NCBI Taxonomy" id="1274662"/>
    <lineage>
        <taxon>Eukaryota</taxon>
        <taxon>Viridiplantae</taxon>
        <taxon>Chlorophyta</taxon>
        <taxon>core chlorophytes</taxon>
        <taxon>Trebouxiophyceae</taxon>
        <taxon>Trebouxiophyceae incertae sedis</taxon>
        <taxon>Coccomyxaceae</taxon>
        <taxon>Coccomyxa</taxon>
    </lineage>
</organism>
<dbReference type="InterPro" id="IPR013935">
    <property type="entry name" value="Trs120_TRAPPC9"/>
</dbReference>